<name>A0A1H2RFF5_9PROT</name>
<evidence type="ECO:0000313" key="12">
    <source>
        <dbReference type="EMBL" id="SDW17554.1"/>
    </source>
</evidence>
<evidence type="ECO:0000256" key="3">
    <source>
        <dbReference type="ARBA" id="ARBA00023002"/>
    </source>
</evidence>
<dbReference type="Gene3D" id="2.60.40.420">
    <property type="entry name" value="Cupredoxins - blue copper proteins"/>
    <property type="match status" value="3"/>
</dbReference>
<evidence type="ECO:0000256" key="1">
    <source>
        <dbReference type="ARBA" id="ARBA00011245"/>
    </source>
</evidence>
<proteinExistence type="predicted"/>
<dbReference type="InterPro" id="IPR011706">
    <property type="entry name" value="Cu-oxidase_C"/>
</dbReference>
<dbReference type="Proteomes" id="UP000183454">
    <property type="component" value="Unassembled WGS sequence"/>
</dbReference>
<dbReference type="PROSITE" id="PS00079">
    <property type="entry name" value="MULTICOPPER_OXIDASE1"/>
    <property type="match status" value="1"/>
</dbReference>
<dbReference type="CDD" id="cd13879">
    <property type="entry name" value="CuRO_2_McoP_like"/>
    <property type="match status" value="1"/>
</dbReference>
<accession>A0A1H2RFF5</accession>
<dbReference type="Pfam" id="PF07732">
    <property type="entry name" value="Cu-oxidase_3"/>
    <property type="match status" value="1"/>
</dbReference>
<comment type="subunit">
    <text evidence="1">Monomer.</text>
</comment>
<evidence type="ECO:0000256" key="9">
    <source>
        <dbReference type="SAM" id="MobiDB-lite"/>
    </source>
</evidence>
<feature type="domain" description="Plastocyanin-like" evidence="11">
    <location>
        <begin position="83"/>
        <end position="182"/>
    </location>
</feature>
<dbReference type="InterPro" id="IPR006311">
    <property type="entry name" value="TAT_signal"/>
</dbReference>
<keyword evidence="2" id="KW-0479">Metal-binding</keyword>
<dbReference type="InterPro" id="IPR008972">
    <property type="entry name" value="Cupredoxin"/>
</dbReference>
<evidence type="ECO:0000256" key="6">
    <source>
        <dbReference type="ARBA" id="ARBA00042896"/>
    </source>
</evidence>
<dbReference type="InterPro" id="IPR033138">
    <property type="entry name" value="Cu_oxidase_CS"/>
</dbReference>
<reference evidence="12 13" key="1">
    <citation type="submission" date="2016-10" db="EMBL/GenBank/DDBJ databases">
        <authorList>
            <person name="de Groot N.N."/>
        </authorList>
    </citation>
    <scope>NUCLEOTIDE SEQUENCE [LARGE SCALE GENOMIC DNA]</scope>
    <source>
        <strain evidence="12 13">Nm110</strain>
    </source>
</reference>
<dbReference type="PROSITE" id="PS00080">
    <property type="entry name" value="MULTICOPPER_OXIDASE2"/>
    <property type="match status" value="1"/>
</dbReference>
<evidence type="ECO:0000313" key="13">
    <source>
        <dbReference type="Proteomes" id="UP000183454"/>
    </source>
</evidence>
<evidence type="ECO:0000259" key="11">
    <source>
        <dbReference type="Pfam" id="PF07732"/>
    </source>
</evidence>
<keyword evidence="3" id="KW-0560">Oxidoreductase</keyword>
<evidence type="ECO:0000256" key="8">
    <source>
        <dbReference type="ARBA" id="ARBA00048092"/>
    </source>
</evidence>
<dbReference type="InterPro" id="IPR011707">
    <property type="entry name" value="Cu-oxidase-like_N"/>
</dbReference>
<evidence type="ECO:0000256" key="7">
    <source>
        <dbReference type="ARBA" id="ARBA00043090"/>
    </source>
</evidence>
<dbReference type="EMBL" id="FNNH01000004">
    <property type="protein sequence ID" value="SDW17554.1"/>
    <property type="molecule type" value="Genomic_DNA"/>
</dbReference>
<dbReference type="InterPro" id="IPR045087">
    <property type="entry name" value="Cu-oxidase_fam"/>
</dbReference>
<dbReference type="GO" id="GO:0016491">
    <property type="term" value="F:oxidoreductase activity"/>
    <property type="evidence" value="ECO:0007669"/>
    <property type="project" value="UniProtKB-KW"/>
</dbReference>
<evidence type="ECO:0000256" key="4">
    <source>
        <dbReference type="ARBA" id="ARBA00038978"/>
    </source>
</evidence>
<dbReference type="CDD" id="cd13852">
    <property type="entry name" value="CuRO_1_McoP_like"/>
    <property type="match status" value="1"/>
</dbReference>
<dbReference type="PANTHER" id="PTHR48267">
    <property type="entry name" value="CUPREDOXIN SUPERFAMILY PROTEIN"/>
    <property type="match status" value="1"/>
</dbReference>
<dbReference type="AlphaFoldDB" id="A0A1H2RFF5"/>
<gene>
    <name evidence="12" type="ORF">SAMN05421882_100490</name>
</gene>
<feature type="region of interest" description="Disordered" evidence="9">
    <location>
        <begin position="430"/>
        <end position="456"/>
    </location>
</feature>
<evidence type="ECO:0000259" key="10">
    <source>
        <dbReference type="Pfam" id="PF07731"/>
    </source>
</evidence>
<dbReference type="PANTHER" id="PTHR48267:SF1">
    <property type="entry name" value="BILIRUBIN OXIDASE"/>
    <property type="match status" value="1"/>
</dbReference>
<evidence type="ECO:0000256" key="2">
    <source>
        <dbReference type="ARBA" id="ARBA00022723"/>
    </source>
</evidence>
<dbReference type="RefSeq" id="WP_074665267.1">
    <property type="nucleotide sequence ID" value="NZ_FNNH01000004.1"/>
</dbReference>
<organism evidence="12 13">
    <name type="scientific">Nitrosomonas communis</name>
    <dbReference type="NCBI Taxonomy" id="44574"/>
    <lineage>
        <taxon>Bacteria</taxon>
        <taxon>Pseudomonadati</taxon>
        <taxon>Pseudomonadota</taxon>
        <taxon>Betaproteobacteria</taxon>
        <taxon>Nitrosomonadales</taxon>
        <taxon>Nitrosomonadaceae</taxon>
        <taxon>Nitrosomonas</taxon>
    </lineage>
</organism>
<dbReference type="GO" id="GO:0005507">
    <property type="term" value="F:copper ion binding"/>
    <property type="evidence" value="ECO:0007669"/>
    <property type="project" value="InterPro"/>
</dbReference>
<dbReference type="InterPro" id="IPR002355">
    <property type="entry name" value="Cu_oxidase_Cu_BS"/>
</dbReference>
<dbReference type="PROSITE" id="PS51318">
    <property type="entry name" value="TAT"/>
    <property type="match status" value="1"/>
</dbReference>
<evidence type="ECO:0000256" key="5">
    <source>
        <dbReference type="ARBA" id="ARBA00041027"/>
    </source>
</evidence>
<dbReference type="Pfam" id="PF07731">
    <property type="entry name" value="Cu-oxidase_2"/>
    <property type="match status" value="1"/>
</dbReference>
<dbReference type="SUPFAM" id="SSF49503">
    <property type="entry name" value="Cupredoxins"/>
    <property type="match status" value="2"/>
</dbReference>
<dbReference type="EC" id="1.16.3.4" evidence="4"/>
<comment type="catalytic activity">
    <reaction evidence="8">
        <text>4 Cu(+) + O2 + 4 H(+) = 4 Cu(2+) + 2 H2O</text>
        <dbReference type="Rhea" id="RHEA:30083"/>
        <dbReference type="ChEBI" id="CHEBI:15377"/>
        <dbReference type="ChEBI" id="CHEBI:15378"/>
        <dbReference type="ChEBI" id="CHEBI:15379"/>
        <dbReference type="ChEBI" id="CHEBI:29036"/>
        <dbReference type="ChEBI" id="CHEBI:49552"/>
        <dbReference type="EC" id="1.16.3.4"/>
    </reaction>
    <physiologicalReaction direction="left-to-right" evidence="8">
        <dbReference type="Rhea" id="RHEA:30084"/>
    </physiologicalReaction>
</comment>
<sequence>MAHFDSKRRQFLQFAAFGTVAAAWPGFILAEAAKMNNAPSSAFKPDVEIELTARPDTVSLKPGAATKVFKYHAQLIKGPTTTLTNMPSYFGPTLNFMRGQKVRIIAYNDLPEPTVAHWHGLHVPQKMDGHPMYAINPGERYIYEFEIKNPAGTNWYHAHTHEKTASQVYQGLAGLITISDEQEQKLALPNGEYDLPLVIQDRRFTVDNQLQYLQHGRHERILGFLGDTILINGQINRTIPVKTRAYRLRLLNASNSRIYKLGWEDGTPLTAIGTDGALLEKPETFPYIMLAPAERVELWVDFSGREVGSDLILQSLEYHGVMPHMGGGMRGGMGMMRGGLAQGSKFPLVKFHIAEKTSESPQLPAQLIKFQRLTDRDVANPDKPIQIGLSMRHMSPELNHRSFEMLAVAEWEKVPVNTIQKIRIYQEEHGMHGGGRRGMGRMEDDADGMEGRGGRRGGRGGMMEMAHPIHLHEQQFQILSRLIKDSHGSGYATVKDGFINSGWKDTVLVMPGEEVTIIKPFQDYTGLYLYHCHNLEHEDMGMMRNFLVS</sequence>
<protein>
    <recommendedName>
        <fullName evidence="5">Multicopper oxidase CueO</fullName>
        <ecNumber evidence="4">1.16.3.4</ecNumber>
    </recommendedName>
    <alternativeName>
        <fullName evidence="6">Copper efflux oxidase</fullName>
    </alternativeName>
    <alternativeName>
        <fullName evidence="7">Cuprous oxidase</fullName>
    </alternativeName>
</protein>
<feature type="domain" description="Plastocyanin-like" evidence="10">
    <location>
        <begin position="463"/>
        <end position="548"/>
    </location>
</feature>